<gene>
    <name evidence="1" type="ORF">LOY88_001685</name>
</gene>
<organism evidence="1">
    <name type="scientific">Ophidiomyces ophidiicola</name>
    <dbReference type="NCBI Taxonomy" id="1387563"/>
    <lineage>
        <taxon>Eukaryota</taxon>
        <taxon>Fungi</taxon>
        <taxon>Dikarya</taxon>
        <taxon>Ascomycota</taxon>
        <taxon>Pezizomycotina</taxon>
        <taxon>Eurotiomycetes</taxon>
        <taxon>Eurotiomycetidae</taxon>
        <taxon>Onygenales</taxon>
        <taxon>Onygenaceae</taxon>
        <taxon>Ophidiomyces</taxon>
    </lineage>
</organism>
<evidence type="ECO:0000313" key="1">
    <source>
        <dbReference type="EMBL" id="KAI2390351.1"/>
    </source>
</evidence>
<dbReference type="EMBL" id="JALBCA010000018">
    <property type="protein sequence ID" value="KAI2390351.1"/>
    <property type="molecule type" value="Genomic_DNA"/>
</dbReference>
<proteinExistence type="predicted"/>
<sequence length="564" mass="63772">MLPRNSPPMPSDVRALQKLGESHYRMKNYRKAIETFSKAIDIGRGDALTLLDSRAAAHCAIGSLTHGLRDGRQMIDTDKYDARGYLRTAKVLQLMKRFDDAIRLYKRALLVLDCNAPRRAQIEVLLLKLETAMTPPKRIDPFVALPAELVSLILDHLDLRSTLKATCVCKRWRSLSNDLSKQWRCLDLRIARKRPSLSTIRAFIMKTNGGLKEAFLYRLKPDLVPNVLELLSRCNTLTSLEIGLPNAVKGDILRLPQLRTLTLMKASTISTETFLCILSSCPYLERVTTWIYPGPWTYNTPPVFPNLKSLSLASVYLPNVTTACISTWPLFRNGDINFILPNLEELRLFPIGSIDPVRMPDHPRLKLFQYSNARLAELPDLPKTLEYLYVDQTIVYRGSQGDSFGQVTDLKSAEFSQFSGFTPKILKDILSNNKSLTQLSIRWCSGILFEDLDCLMREGLFESITHLDIAGITNVNDAIAPLILENMPKLEVLDLSHTKITGLTVKQFCDSETPKLKKLSTDHIGLDVVEYASSRDVQYVTRISSKECDVRWTHRSPNGSIIFV</sequence>
<reference evidence="1" key="1">
    <citation type="journal article" date="2022" name="bioRxiv">
        <title>Population genetic analysis of Ophidiomyces ophidiicola, the causative agent of snake fungal disease, indicates recent introductions to the USA.</title>
        <authorList>
            <person name="Ladner J.T."/>
            <person name="Palmer J.M."/>
            <person name="Ettinger C.L."/>
            <person name="Stajich J.E."/>
            <person name="Farrell T.M."/>
            <person name="Glorioso B.M."/>
            <person name="Lawson B."/>
            <person name="Price S.J."/>
            <person name="Stengle A.G."/>
            <person name="Grear D.A."/>
            <person name="Lorch J.M."/>
        </authorList>
    </citation>
    <scope>NUCLEOTIDE SEQUENCE</scope>
    <source>
        <strain evidence="1">NWHC 24266-5</strain>
    </source>
</reference>
<accession>A0ACB8V3C7</accession>
<protein>
    <submittedName>
        <fullName evidence="1">Uncharacterized protein</fullName>
    </submittedName>
</protein>
<name>A0ACB8V3C7_9EURO</name>
<comment type="caution">
    <text evidence="1">The sequence shown here is derived from an EMBL/GenBank/DDBJ whole genome shotgun (WGS) entry which is preliminary data.</text>
</comment>